<dbReference type="PANTHER" id="PTHR43422">
    <property type="entry name" value="THIAMINE THIAZOLE SYNTHASE"/>
    <property type="match status" value="1"/>
</dbReference>
<feature type="binding site" evidence="6">
    <location>
        <position position="154"/>
    </location>
    <ligand>
        <name>Fe cation</name>
        <dbReference type="ChEBI" id="CHEBI:24875"/>
        <note>ligand shared between two adjacent protomers</note>
    </ligand>
</feature>
<comment type="function">
    <text evidence="6">Involved in the biosynthesis of the thiazole moiety of thiamine. Catalyzes the conversion of NAD and glycine to adenosine diphosphate 5-(2-hydroxyethyl)-4-methylthiazole-2-carboxylate (ADT), an adenylated thiazole intermediate, using free sulfide as a source of sulfur.</text>
</comment>
<evidence type="ECO:0000256" key="5">
    <source>
        <dbReference type="ARBA" id="ARBA00023027"/>
    </source>
</evidence>
<dbReference type="InterPro" id="IPR002922">
    <property type="entry name" value="Thi4_fam"/>
</dbReference>
<feature type="binding site" description="in other chain" evidence="6">
    <location>
        <position position="169"/>
    </location>
    <ligand>
        <name>Fe cation</name>
        <dbReference type="ChEBI" id="CHEBI:24875"/>
        <note>ligand shared between two adjacent protomers</note>
    </ligand>
</feature>
<evidence type="ECO:0000256" key="1">
    <source>
        <dbReference type="ARBA" id="ARBA00022679"/>
    </source>
</evidence>
<keyword evidence="3 6" id="KW-0784">Thiamine biosynthesis</keyword>
<name>A0A7C4XL18_UNCW3</name>
<keyword evidence="2 6" id="KW-0479">Metal-binding</keyword>
<sequence length="260" mass="28348">MLNETIISRAIIETYLKDLLEYIESDVIIGGAGPSGLCAGYYLVKKGIKTILFESALKLGGGMPGGGMMFNKIVVQKQGLEILEEFGIRYKEYETGYYVADSLEATACLTDKAIKQGLKIFNLLKIDDVMIREDRVCGVVVNWTSVDLANLHIDPLTFKSKAVIDATGHPCEIVHIVEKKSGGRLFTTSGKVEGEKSMWAELAENTTIKNTREVYPGLYVCGMAANAVFGGPRMGPIFGGMLLSGKKVAEIISKKIHKKS</sequence>
<comment type="pathway">
    <text evidence="6">Cofactor biosynthesis; thiamine diphosphate biosynthesis.</text>
</comment>
<evidence type="ECO:0000313" key="7">
    <source>
        <dbReference type="EMBL" id="HGV98076.1"/>
    </source>
</evidence>
<gene>
    <name evidence="6" type="primary">thi4</name>
    <name evidence="7" type="ORF">ENV60_07245</name>
</gene>
<comment type="catalytic activity">
    <reaction evidence="6">
        <text>hydrogen sulfide + glycine + NAD(+) = ADP-5-ethyl-4-methylthiazole-2-carboxylate + nicotinamide + 3 H2O + H(+)</text>
        <dbReference type="Rhea" id="RHEA:55704"/>
        <dbReference type="ChEBI" id="CHEBI:15377"/>
        <dbReference type="ChEBI" id="CHEBI:15378"/>
        <dbReference type="ChEBI" id="CHEBI:17154"/>
        <dbReference type="ChEBI" id="CHEBI:29919"/>
        <dbReference type="ChEBI" id="CHEBI:57305"/>
        <dbReference type="ChEBI" id="CHEBI:57540"/>
        <dbReference type="ChEBI" id="CHEBI:139151"/>
        <dbReference type="EC" id="2.4.2.59"/>
    </reaction>
</comment>
<dbReference type="EMBL" id="DTGZ01000134">
    <property type="protein sequence ID" value="HGV98076.1"/>
    <property type="molecule type" value="Genomic_DNA"/>
</dbReference>
<reference evidence="7" key="1">
    <citation type="journal article" date="2020" name="mSystems">
        <title>Genome- and Community-Level Interaction Insights into Carbon Utilization and Element Cycling Functions of Hydrothermarchaeota in Hydrothermal Sediment.</title>
        <authorList>
            <person name="Zhou Z."/>
            <person name="Liu Y."/>
            <person name="Xu W."/>
            <person name="Pan J."/>
            <person name="Luo Z.H."/>
            <person name="Li M."/>
        </authorList>
    </citation>
    <scope>NUCLEOTIDE SEQUENCE [LARGE SCALE GENOMIC DNA]</scope>
    <source>
        <strain evidence="7">SpSt-774</strain>
    </source>
</reference>
<dbReference type="GO" id="GO:0005506">
    <property type="term" value="F:iron ion binding"/>
    <property type="evidence" value="ECO:0007669"/>
    <property type="project" value="UniProtKB-UniRule"/>
</dbReference>
<proteinExistence type="inferred from homology"/>
<evidence type="ECO:0000256" key="4">
    <source>
        <dbReference type="ARBA" id="ARBA00023004"/>
    </source>
</evidence>
<evidence type="ECO:0000256" key="2">
    <source>
        <dbReference type="ARBA" id="ARBA00022723"/>
    </source>
</evidence>
<feature type="binding site" evidence="6">
    <location>
        <begin position="152"/>
        <end position="154"/>
    </location>
    <ligand>
        <name>NAD(+)</name>
        <dbReference type="ChEBI" id="CHEBI:57540"/>
        <note>ligand shared between two adjacent protomers</note>
    </ligand>
</feature>
<dbReference type="NCBIfam" id="TIGR00292">
    <property type="entry name" value="sulfide-dependent adenosine diphosphate thiazole synthase"/>
    <property type="match status" value="1"/>
</dbReference>
<dbReference type="GO" id="GO:0016763">
    <property type="term" value="F:pentosyltransferase activity"/>
    <property type="evidence" value="ECO:0007669"/>
    <property type="project" value="UniProtKB-UniRule"/>
</dbReference>
<dbReference type="SUPFAM" id="SSF51905">
    <property type="entry name" value="FAD/NAD(P)-binding domain"/>
    <property type="match status" value="1"/>
</dbReference>
<dbReference type="AlphaFoldDB" id="A0A7C4XL18"/>
<feature type="binding site" evidence="6">
    <location>
        <position position="233"/>
    </location>
    <ligand>
        <name>glycine</name>
        <dbReference type="ChEBI" id="CHEBI:57305"/>
    </ligand>
</feature>
<comment type="caution">
    <text evidence="6">Lacks conserved residue(s) required for the propagation of feature annotation.</text>
</comment>
<dbReference type="Pfam" id="PF01946">
    <property type="entry name" value="Thi4"/>
    <property type="match status" value="1"/>
</dbReference>
<organism evidence="7">
    <name type="scientific">candidate division WOR-3 bacterium</name>
    <dbReference type="NCBI Taxonomy" id="2052148"/>
    <lineage>
        <taxon>Bacteria</taxon>
        <taxon>Bacteria division WOR-3</taxon>
    </lineage>
</organism>
<comment type="subunit">
    <text evidence="6">Homooctamer; tetramer of dimers.</text>
</comment>
<dbReference type="InterPro" id="IPR036188">
    <property type="entry name" value="FAD/NAD-bd_sf"/>
</dbReference>
<dbReference type="Gene3D" id="3.50.50.60">
    <property type="entry name" value="FAD/NAD(P)-binding domain"/>
    <property type="match status" value="1"/>
</dbReference>
<comment type="similarity">
    <text evidence="6">Belongs to the THI4 family.</text>
</comment>
<protein>
    <recommendedName>
        <fullName evidence="6">Thiamine thiazole synthase</fullName>
        <ecNumber evidence="6">2.4.2.59</ecNumber>
    </recommendedName>
</protein>
<feature type="binding site" description="in other chain" evidence="6">
    <location>
        <position position="126"/>
    </location>
    <ligand>
        <name>NAD(+)</name>
        <dbReference type="ChEBI" id="CHEBI:57540"/>
        <note>ligand shared between two adjacent protomers</note>
    </ligand>
</feature>
<evidence type="ECO:0000256" key="6">
    <source>
        <dbReference type="HAMAP-Rule" id="MF_00304"/>
    </source>
</evidence>
<comment type="cofactor">
    <cofactor evidence="6">
        <name>Fe(2+)</name>
        <dbReference type="ChEBI" id="CHEBI:29033"/>
    </cofactor>
</comment>
<dbReference type="UniPathway" id="UPA00060"/>
<keyword evidence="4 6" id="KW-0408">Iron</keyword>
<feature type="binding site" description="in other chain" evidence="6">
    <location>
        <position position="35"/>
    </location>
    <ligand>
        <name>NAD(+)</name>
        <dbReference type="ChEBI" id="CHEBI:57540"/>
        <note>ligand shared between two adjacent protomers</note>
    </ligand>
</feature>
<dbReference type="InterPro" id="IPR022828">
    <property type="entry name" value="Thi4_prok"/>
</dbReference>
<keyword evidence="5 6" id="KW-0520">NAD</keyword>
<dbReference type="HAMAP" id="MF_00304">
    <property type="entry name" value="Thi4"/>
    <property type="match status" value="1"/>
</dbReference>
<keyword evidence="1 6" id="KW-0808">Transferase</keyword>
<dbReference type="EC" id="2.4.2.59" evidence="6"/>
<dbReference type="GO" id="GO:0052837">
    <property type="term" value="P:thiazole biosynthetic process"/>
    <property type="evidence" value="ECO:0007669"/>
    <property type="project" value="UniProtKB-UniRule"/>
</dbReference>
<feature type="binding site" description="in other chain" evidence="6">
    <location>
        <position position="62"/>
    </location>
    <ligand>
        <name>NAD(+)</name>
        <dbReference type="ChEBI" id="CHEBI:57540"/>
        <note>ligand shared between two adjacent protomers</note>
    </ligand>
</feature>
<dbReference type="GO" id="GO:0009228">
    <property type="term" value="P:thiamine biosynthetic process"/>
    <property type="evidence" value="ECO:0007669"/>
    <property type="project" value="UniProtKB-KW"/>
</dbReference>
<dbReference type="PANTHER" id="PTHR43422:SF3">
    <property type="entry name" value="THIAMINE THIAZOLE SYNTHASE"/>
    <property type="match status" value="1"/>
</dbReference>
<dbReference type="GO" id="GO:0009229">
    <property type="term" value="P:thiamine diphosphate biosynthetic process"/>
    <property type="evidence" value="ECO:0007669"/>
    <property type="project" value="UniProtKB-UniRule"/>
</dbReference>
<comment type="caution">
    <text evidence="7">The sequence shown here is derived from an EMBL/GenBank/DDBJ whole genome shotgun (WGS) entry which is preliminary data.</text>
</comment>
<feature type="binding site" description="in other chain" evidence="6">
    <location>
        <position position="223"/>
    </location>
    <ligand>
        <name>NAD(+)</name>
        <dbReference type="ChEBI" id="CHEBI:57540"/>
        <note>ligand shared between two adjacent protomers</note>
    </ligand>
</feature>
<accession>A0A7C4XL18</accession>
<evidence type="ECO:0000256" key="3">
    <source>
        <dbReference type="ARBA" id="ARBA00022977"/>
    </source>
</evidence>